<protein>
    <recommendedName>
        <fullName evidence="4">Malate/L-lactate dehydrogenase subfamily protein</fullName>
    </recommendedName>
</protein>
<dbReference type="AlphaFoldDB" id="A0A382TMU6"/>
<dbReference type="InterPro" id="IPR003767">
    <property type="entry name" value="Malate/L-lactate_DH-like"/>
</dbReference>
<dbReference type="Gene3D" id="1.10.1530.10">
    <property type="match status" value="1"/>
</dbReference>
<dbReference type="InterPro" id="IPR043144">
    <property type="entry name" value="Mal/L-sulf/L-lact_DH-like_ah"/>
</dbReference>
<proteinExistence type="inferred from homology"/>
<evidence type="ECO:0000256" key="2">
    <source>
        <dbReference type="ARBA" id="ARBA00023002"/>
    </source>
</evidence>
<dbReference type="SUPFAM" id="SSF89733">
    <property type="entry name" value="L-sulfolactate dehydrogenase-like"/>
    <property type="match status" value="1"/>
</dbReference>
<dbReference type="InterPro" id="IPR043143">
    <property type="entry name" value="Mal/L-sulf/L-lact_DH-like_NADP"/>
</dbReference>
<dbReference type="PANTHER" id="PTHR11091">
    <property type="entry name" value="OXIDOREDUCTASE-RELATED"/>
    <property type="match status" value="1"/>
</dbReference>
<reference evidence="3" key="1">
    <citation type="submission" date="2018-05" db="EMBL/GenBank/DDBJ databases">
        <authorList>
            <person name="Lanie J.A."/>
            <person name="Ng W.-L."/>
            <person name="Kazmierczak K.M."/>
            <person name="Andrzejewski T.M."/>
            <person name="Davidsen T.M."/>
            <person name="Wayne K.J."/>
            <person name="Tettelin H."/>
            <person name="Glass J.I."/>
            <person name="Rusch D."/>
            <person name="Podicherti R."/>
            <person name="Tsui H.-C.T."/>
            <person name="Winkler M.E."/>
        </authorList>
    </citation>
    <scope>NUCLEOTIDE SEQUENCE</scope>
</reference>
<dbReference type="GO" id="GO:0016491">
    <property type="term" value="F:oxidoreductase activity"/>
    <property type="evidence" value="ECO:0007669"/>
    <property type="project" value="UniProtKB-KW"/>
</dbReference>
<organism evidence="3">
    <name type="scientific">marine metagenome</name>
    <dbReference type="NCBI Taxonomy" id="408172"/>
    <lineage>
        <taxon>unclassified sequences</taxon>
        <taxon>metagenomes</taxon>
        <taxon>ecological metagenomes</taxon>
    </lineage>
</organism>
<comment type="similarity">
    <text evidence="1">Belongs to the LDH2/MDH2 oxidoreductase family.</text>
</comment>
<evidence type="ECO:0008006" key="4">
    <source>
        <dbReference type="Google" id="ProtNLM"/>
    </source>
</evidence>
<evidence type="ECO:0000256" key="1">
    <source>
        <dbReference type="ARBA" id="ARBA00006056"/>
    </source>
</evidence>
<gene>
    <name evidence="3" type="ORF">METZ01_LOCUS375946</name>
</gene>
<dbReference type="PANTHER" id="PTHR11091:SF0">
    <property type="entry name" value="MALATE DEHYDROGENASE"/>
    <property type="match status" value="1"/>
</dbReference>
<evidence type="ECO:0000313" key="3">
    <source>
        <dbReference type="EMBL" id="SVD23092.1"/>
    </source>
</evidence>
<keyword evidence="2" id="KW-0560">Oxidoreductase</keyword>
<name>A0A382TMU6_9ZZZZ</name>
<feature type="non-terminal residue" evidence="3">
    <location>
        <position position="233"/>
    </location>
</feature>
<dbReference type="Pfam" id="PF02615">
    <property type="entry name" value="Ldh_2"/>
    <property type="match status" value="1"/>
</dbReference>
<sequence length="233" mass="25340">MKNIQFDKVYAFHVEVLTKAGLDEDTCEAVAFGLCETSLRGVDSHGIRLLPHYTRSALLGRKNPRPNYTYNQVFPAFGHLDADNTFGHAAGMKAIDLAIPLAKEYGIGAVAVSNSSHPGAMASFALRAARKGYIAFAFTHADALVSSYGGRRSYFGTNPICIAAPRRESEPFCLDMAPTLISWNKLLTYREKQEKLPEGYAADEFGNPTTDPDLVHSLLPIGTYKGYGLAAMG</sequence>
<dbReference type="InterPro" id="IPR036111">
    <property type="entry name" value="Mal/L-sulfo/L-lacto_DH-like_sf"/>
</dbReference>
<dbReference type="Gene3D" id="3.30.1370.60">
    <property type="entry name" value="Hypothetical oxidoreductase yiak, domain 2"/>
    <property type="match status" value="1"/>
</dbReference>
<dbReference type="EMBL" id="UINC01137636">
    <property type="protein sequence ID" value="SVD23092.1"/>
    <property type="molecule type" value="Genomic_DNA"/>
</dbReference>
<accession>A0A382TMU6</accession>